<gene>
    <name evidence="1" type="ORF">N473_18510</name>
</gene>
<dbReference type="Proteomes" id="UP000076486">
    <property type="component" value="Unassembled WGS sequence"/>
</dbReference>
<dbReference type="RefSeq" id="WP_063368301.1">
    <property type="nucleotide sequence ID" value="NZ_AUYC01000031.1"/>
</dbReference>
<comment type="caution">
    <text evidence="1">The sequence shown here is derived from an EMBL/GenBank/DDBJ whole genome shotgun (WGS) entry which is preliminary data.</text>
</comment>
<dbReference type="PATRIC" id="fig|1365248.3.peg.2763"/>
<proteinExistence type="predicted"/>
<accession>A0A162C5T6</accession>
<reference evidence="1 2" key="1">
    <citation type="submission" date="2013-07" db="EMBL/GenBank/DDBJ databases">
        <title>Comparative Genomic and Metabolomic Analysis of Twelve Strains of Pseudoalteromonas luteoviolacea.</title>
        <authorList>
            <person name="Vynne N.G."/>
            <person name="Mansson M."/>
            <person name="Gram L."/>
        </authorList>
    </citation>
    <scope>NUCLEOTIDE SEQUENCE [LARGE SCALE GENOMIC DNA]</scope>
    <source>
        <strain evidence="1 2">CPMOR-1</strain>
    </source>
</reference>
<organism evidence="1 2">
    <name type="scientific">Pseudoalteromonas luteoviolacea CPMOR-1</name>
    <dbReference type="NCBI Taxonomy" id="1365248"/>
    <lineage>
        <taxon>Bacteria</taxon>
        <taxon>Pseudomonadati</taxon>
        <taxon>Pseudomonadota</taxon>
        <taxon>Gammaproteobacteria</taxon>
        <taxon>Alteromonadales</taxon>
        <taxon>Pseudoalteromonadaceae</taxon>
        <taxon>Pseudoalteromonas</taxon>
    </lineage>
</organism>
<name>A0A162C5T6_9GAMM</name>
<sequence length="88" mass="9997">MDALITCAAVMLILILGLALAMAIKGAFSSYFYTRSSKEHSNVYDMKLYLEKKALSYHMAAEVSDSLVEKTILLKRKDETLERLSERF</sequence>
<evidence type="ECO:0000313" key="2">
    <source>
        <dbReference type="Proteomes" id="UP000076486"/>
    </source>
</evidence>
<protein>
    <submittedName>
        <fullName evidence="1">Uncharacterized protein</fullName>
    </submittedName>
</protein>
<evidence type="ECO:0000313" key="1">
    <source>
        <dbReference type="EMBL" id="KZN62623.1"/>
    </source>
</evidence>
<dbReference type="EMBL" id="AUYC01000031">
    <property type="protein sequence ID" value="KZN62623.1"/>
    <property type="molecule type" value="Genomic_DNA"/>
</dbReference>
<dbReference type="AlphaFoldDB" id="A0A162C5T6"/>